<dbReference type="Gene3D" id="3.55.50.30">
    <property type="match status" value="1"/>
</dbReference>
<dbReference type="PANTHER" id="PTHR30273:SF2">
    <property type="entry name" value="PROTEIN FECR"/>
    <property type="match status" value="1"/>
</dbReference>
<gene>
    <name evidence="4" type="ORF">GS398_07650</name>
</gene>
<dbReference type="InterPro" id="IPR032508">
    <property type="entry name" value="FecR_C"/>
</dbReference>
<dbReference type="InterPro" id="IPR012373">
    <property type="entry name" value="Ferrdict_sens_TM"/>
</dbReference>
<feature type="transmembrane region" description="Helical" evidence="1">
    <location>
        <begin position="95"/>
        <end position="114"/>
    </location>
</feature>
<evidence type="ECO:0000259" key="2">
    <source>
        <dbReference type="Pfam" id="PF04773"/>
    </source>
</evidence>
<reference evidence="4 5" key="1">
    <citation type="submission" date="2019-11" db="EMBL/GenBank/DDBJ databases">
        <title>Pedobacter sp. HMF7056 Genome sequencing and assembly.</title>
        <authorList>
            <person name="Kang H."/>
            <person name="Kim H."/>
            <person name="Joh K."/>
        </authorList>
    </citation>
    <scope>NUCLEOTIDE SEQUENCE [LARGE SCALE GENOMIC DNA]</scope>
    <source>
        <strain evidence="4 5">HMF7056</strain>
    </source>
</reference>
<evidence type="ECO:0000256" key="1">
    <source>
        <dbReference type="SAM" id="Phobius"/>
    </source>
</evidence>
<organism evidence="4 5">
    <name type="scientific">Hufsiella ginkgonis</name>
    <dbReference type="NCBI Taxonomy" id="2695274"/>
    <lineage>
        <taxon>Bacteria</taxon>
        <taxon>Pseudomonadati</taxon>
        <taxon>Bacteroidota</taxon>
        <taxon>Sphingobacteriia</taxon>
        <taxon>Sphingobacteriales</taxon>
        <taxon>Sphingobacteriaceae</taxon>
        <taxon>Hufsiella</taxon>
    </lineage>
</organism>
<accession>A0A7K1XW24</accession>
<sequence length="328" mass="35904">MENTEKNDEYAFGLIIDQFDGTLTEEGKKELAQWLASSPEKMKIYQGFCDLSKGLEDLNIRKNLDASGSWSVLSKKLDDSEPEVVLRTPRSGNMVRYAAAIVAIAAAGIYYQVYQAPETFSTAMNEQRSILLPDGSSIHLNGNTTIAFNKHKYAGHRTVSLQKGEAFFDVVHNDKNRFVVEMDEVHITDLGTSFNVARSADDINVVVSSGVVKIEGGKAHAEVILPAGMHGLYKTGSGAVSKSVNSNVNFKAWVDKKLTFNNTRLTDVASLLGKVYGCKVILAQPSLKDRILHAKLNYADADSAIQVIAQTLDLKVEKNGAQFLLADK</sequence>
<evidence type="ECO:0000313" key="4">
    <source>
        <dbReference type="EMBL" id="MXV15170.1"/>
    </source>
</evidence>
<protein>
    <recommendedName>
        <fullName evidence="6">DUF4974 domain-containing protein</fullName>
    </recommendedName>
</protein>
<dbReference type="Gene3D" id="2.60.120.1440">
    <property type="match status" value="1"/>
</dbReference>
<name>A0A7K1XW24_9SPHI</name>
<dbReference type="GO" id="GO:0016989">
    <property type="term" value="F:sigma factor antagonist activity"/>
    <property type="evidence" value="ECO:0007669"/>
    <property type="project" value="TreeGrafter"/>
</dbReference>
<dbReference type="RefSeq" id="WP_160906183.1">
    <property type="nucleotide sequence ID" value="NZ_WVHS01000002.1"/>
</dbReference>
<dbReference type="PIRSF" id="PIRSF018266">
    <property type="entry name" value="FecR"/>
    <property type="match status" value="1"/>
</dbReference>
<dbReference type="PANTHER" id="PTHR30273">
    <property type="entry name" value="PERIPLASMIC SIGNAL SENSOR AND SIGMA FACTOR ACTIVATOR FECR-RELATED"/>
    <property type="match status" value="1"/>
</dbReference>
<proteinExistence type="predicted"/>
<keyword evidence="1" id="KW-1133">Transmembrane helix</keyword>
<dbReference type="AlphaFoldDB" id="A0A7K1XW24"/>
<keyword evidence="5" id="KW-1185">Reference proteome</keyword>
<keyword evidence="1" id="KW-0472">Membrane</keyword>
<dbReference type="Pfam" id="PF04773">
    <property type="entry name" value="FecR"/>
    <property type="match status" value="1"/>
</dbReference>
<feature type="domain" description="Protein FecR C-terminal" evidence="3">
    <location>
        <begin position="257"/>
        <end position="322"/>
    </location>
</feature>
<comment type="caution">
    <text evidence="4">The sequence shown here is derived from an EMBL/GenBank/DDBJ whole genome shotgun (WGS) entry which is preliminary data.</text>
</comment>
<dbReference type="Pfam" id="PF16344">
    <property type="entry name" value="FecR_C"/>
    <property type="match status" value="1"/>
</dbReference>
<evidence type="ECO:0000313" key="5">
    <source>
        <dbReference type="Proteomes" id="UP000451233"/>
    </source>
</evidence>
<dbReference type="EMBL" id="WVHS01000002">
    <property type="protein sequence ID" value="MXV15170.1"/>
    <property type="molecule type" value="Genomic_DNA"/>
</dbReference>
<evidence type="ECO:0008006" key="6">
    <source>
        <dbReference type="Google" id="ProtNLM"/>
    </source>
</evidence>
<feature type="domain" description="FecR protein" evidence="2">
    <location>
        <begin position="119"/>
        <end position="213"/>
    </location>
</feature>
<dbReference type="InterPro" id="IPR006860">
    <property type="entry name" value="FecR"/>
</dbReference>
<evidence type="ECO:0000259" key="3">
    <source>
        <dbReference type="Pfam" id="PF16344"/>
    </source>
</evidence>
<keyword evidence="1" id="KW-0812">Transmembrane</keyword>
<dbReference type="Proteomes" id="UP000451233">
    <property type="component" value="Unassembled WGS sequence"/>
</dbReference>